<evidence type="ECO:0000313" key="10">
    <source>
        <dbReference type="Proteomes" id="UP000198379"/>
    </source>
</evidence>
<evidence type="ECO:0000256" key="2">
    <source>
        <dbReference type="ARBA" id="ARBA00022475"/>
    </source>
</evidence>
<feature type="domain" description="ABC3 transporter permease C-terminal" evidence="7">
    <location>
        <begin position="288"/>
        <end position="405"/>
    </location>
</feature>
<evidence type="ECO:0000256" key="1">
    <source>
        <dbReference type="ARBA" id="ARBA00004651"/>
    </source>
</evidence>
<name>A0A238Z0C5_9FLAO</name>
<proteinExistence type="predicted"/>
<keyword evidence="3 6" id="KW-0812">Transmembrane</keyword>
<feature type="transmembrane region" description="Helical" evidence="6">
    <location>
        <begin position="425"/>
        <end position="444"/>
    </location>
</feature>
<evidence type="ECO:0000256" key="3">
    <source>
        <dbReference type="ARBA" id="ARBA00022692"/>
    </source>
</evidence>
<dbReference type="AlphaFoldDB" id="A0A238Z0C5"/>
<keyword evidence="4 6" id="KW-1133">Transmembrane helix</keyword>
<dbReference type="Pfam" id="PF02687">
    <property type="entry name" value="FtsX"/>
    <property type="match status" value="2"/>
</dbReference>
<dbReference type="RefSeq" id="WP_089371218.1">
    <property type="nucleotide sequence ID" value="NZ_BMEP01000001.1"/>
</dbReference>
<feature type="transmembrane region" description="Helical" evidence="6">
    <location>
        <begin position="21"/>
        <end position="41"/>
    </location>
</feature>
<evidence type="ECO:0000256" key="5">
    <source>
        <dbReference type="ARBA" id="ARBA00023136"/>
    </source>
</evidence>
<evidence type="ECO:0000313" key="9">
    <source>
        <dbReference type="EMBL" id="SNR76378.1"/>
    </source>
</evidence>
<dbReference type="PANTHER" id="PTHR30572:SF18">
    <property type="entry name" value="ABC-TYPE MACROLIDE FAMILY EXPORT SYSTEM PERMEASE COMPONENT 2"/>
    <property type="match status" value="1"/>
</dbReference>
<keyword evidence="5 6" id="KW-0472">Membrane</keyword>
<feature type="transmembrane region" description="Helical" evidence="6">
    <location>
        <begin position="719"/>
        <end position="746"/>
    </location>
</feature>
<sequence length="798" mass="89000">MIKNYIKIAFRNFWRNKLTSFINLVGLSLGLAACILITMYVSHEKSYDSFHKDSKRIFTVVGKFKIGDDDIRMTRLSSIVASQLKENDPSVEDAFRYYEHNQSVSIKTSASSSEVFSENNLAAADANLFSFFSFDLIRGNPTDVLKTPFSVVLTNKAAEKYFAKADPIGKQLIIQQDSTYSFTITGVMKDFPTNSSIQSDMIVSMSSLSSMKETQPLLASERFQGGSFATYVKLNDLTKVTAVANTAVQLDKLSNEESTTTYALDLFTDTHAQTANTGRFDYLKVFPIVALLILILALTNYISLTTARAGTRAKEVGVRKISGANRRSLAIQFYIESGIFVSISFLLGIAISSIFKDRFLELLNIEIGNAFFYDRSFITALIGLFIFAVFVSGVYPAIVLSSLNPVKNFKNKLAKNTGSVSVRKVFTTFQFTIAVLLIVCGIVMSTQLEYMRTKDTGLQRSNVMMIPIETSIATNANTLRNKVENLSEVAQTTVAMNKMYGGYNIYFASKENSDENYSVSTFNVDEHFIETLGVSWYLEPEERTAFSENKKVIINQKTIDELGLKQDPRGEQMSFGSQFFEIAGVVKDFNYTSLEVPIKPLAFFVSSEASANKNMMGTFSTCLYVKFHDEVALSGLLDKIENIYSSLDETTPFTYQFMDDAFDTLYKAEERLSSIFYIFMVLALVIASLGLLGLITFASEQRVKEIGIRKVLGASISEIVVLLSTDFIKLVVLAIIIAVPLAWYFADSWLNYFAFRVDMPWWSFVIAGLIAISIALTTVSFQAIKAAIANPVNSLRSE</sequence>
<protein>
    <submittedName>
        <fullName evidence="9">Putative ABC transport system permease protein</fullName>
    </submittedName>
</protein>
<dbReference type="Proteomes" id="UP000198379">
    <property type="component" value="Unassembled WGS sequence"/>
</dbReference>
<feature type="transmembrane region" description="Helical" evidence="6">
    <location>
        <begin position="761"/>
        <end position="781"/>
    </location>
</feature>
<dbReference type="EMBL" id="FZNY01000002">
    <property type="protein sequence ID" value="SNR76378.1"/>
    <property type="molecule type" value="Genomic_DNA"/>
</dbReference>
<dbReference type="PROSITE" id="PS51257">
    <property type="entry name" value="PROKAR_LIPOPROTEIN"/>
    <property type="match status" value="1"/>
</dbReference>
<dbReference type="Pfam" id="PF12704">
    <property type="entry name" value="MacB_PCD"/>
    <property type="match status" value="1"/>
</dbReference>
<feature type="domain" description="MacB-like periplasmic core" evidence="8">
    <location>
        <begin position="20"/>
        <end position="246"/>
    </location>
</feature>
<dbReference type="InterPro" id="IPR003838">
    <property type="entry name" value="ABC3_permease_C"/>
</dbReference>
<dbReference type="OrthoDB" id="5933722at2"/>
<keyword evidence="10" id="KW-1185">Reference proteome</keyword>
<comment type="subcellular location">
    <subcellularLocation>
        <location evidence="1">Cell membrane</location>
        <topology evidence="1">Multi-pass membrane protein</topology>
    </subcellularLocation>
</comment>
<accession>A0A238Z0C5</accession>
<evidence type="ECO:0000259" key="7">
    <source>
        <dbReference type="Pfam" id="PF02687"/>
    </source>
</evidence>
<reference evidence="9 10" key="1">
    <citation type="submission" date="2017-06" db="EMBL/GenBank/DDBJ databases">
        <authorList>
            <person name="Kim H.J."/>
            <person name="Triplett B.A."/>
        </authorList>
    </citation>
    <scope>NUCLEOTIDE SEQUENCE [LARGE SCALE GENOMIC DNA]</scope>
    <source>
        <strain evidence="9 10">DSM 25597</strain>
    </source>
</reference>
<dbReference type="InterPro" id="IPR050250">
    <property type="entry name" value="Macrolide_Exporter_MacB"/>
</dbReference>
<evidence type="ECO:0000256" key="6">
    <source>
        <dbReference type="SAM" id="Phobius"/>
    </source>
</evidence>
<dbReference type="InterPro" id="IPR025857">
    <property type="entry name" value="MacB_PCD"/>
</dbReference>
<dbReference type="GO" id="GO:0005886">
    <property type="term" value="C:plasma membrane"/>
    <property type="evidence" value="ECO:0007669"/>
    <property type="project" value="UniProtKB-SubCell"/>
</dbReference>
<feature type="transmembrane region" description="Helical" evidence="6">
    <location>
        <begin position="375"/>
        <end position="404"/>
    </location>
</feature>
<dbReference type="GO" id="GO:0022857">
    <property type="term" value="F:transmembrane transporter activity"/>
    <property type="evidence" value="ECO:0007669"/>
    <property type="project" value="TreeGrafter"/>
</dbReference>
<gene>
    <name evidence="9" type="ORF">SAMN06265376_102477</name>
</gene>
<evidence type="ECO:0000259" key="8">
    <source>
        <dbReference type="Pfam" id="PF12704"/>
    </source>
</evidence>
<dbReference type="PANTHER" id="PTHR30572">
    <property type="entry name" value="MEMBRANE COMPONENT OF TRANSPORTER-RELATED"/>
    <property type="match status" value="1"/>
</dbReference>
<evidence type="ECO:0000256" key="4">
    <source>
        <dbReference type="ARBA" id="ARBA00022989"/>
    </source>
</evidence>
<feature type="transmembrane region" description="Helical" evidence="6">
    <location>
        <begin position="285"/>
        <end position="304"/>
    </location>
</feature>
<organism evidence="9 10">
    <name type="scientific">Dokdonia pacifica</name>
    <dbReference type="NCBI Taxonomy" id="1627892"/>
    <lineage>
        <taxon>Bacteria</taxon>
        <taxon>Pseudomonadati</taxon>
        <taxon>Bacteroidota</taxon>
        <taxon>Flavobacteriia</taxon>
        <taxon>Flavobacteriales</taxon>
        <taxon>Flavobacteriaceae</taxon>
        <taxon>Dokdonia</taxon>
    </lineage>
</organism>
<feature type="transmembrane region" description="Helical" evidence="6">
    <location>
        <begin position="675"/>
        <end position="698"/>
    </location>
</feature>
<feature type="transmembrane region" description="Helical" evidence="6">
    <location>
        <begin position="333"/>
        <end position="355"/>
    </location>
</feature>
<feature type="domain" description="ABC3 transporter permease C-terminal" evidence="7">
    <location>
        <begin position="678"/>
        <end position="791"/>
    </location>
</feature>
<keyword evidence="2" id="KW-1003">Cell membrane</keyword>